<gene>
    <name evidence="1" type="ORF">GWK47_019133</name>
</gene>
<dbReference type="Proteomes" id="UP000770661">
    <property type="component" value="Unassembled WGS sequence"/>
</dbReference>
<reference evidence="1" key="1">
    <citation type="submission" date="2020-07" db="EMBL/GenBank/DDBJ databases">
        <title>The High-quality genome of the commercially important snow crab, Chionoecetes opilio.</title>
        <authorList>
            <person name="Jeong J.-H."/>
            <person name="Ryu S."/>
        </authorList>
    </citation>
    <scope>NUCLEOTIDE SEQUENCE</scope>
    <source>
        <strain evidence="1">MADBK_172401_WGS</strain>
        <tissue evidence="1">Digestive gland</tissue>
    </source>
</reference>
<keyword evidence="2" id="KW-1185">Reference proteome</keyword>
<dbReference type="PANTHER" id="PTHR46113:SF1">
    <property type="entry name" value="PEPTIDASE M17 LEUCYL AMINOPEPTIDASE N-TERMINAL DOMAIN-CONTAINING PROTEIN"/>
    <property type="match status" value="1"/>
</dbReference>
<dbReference type="AlphaFoldDB" id="A0A8J4XQ45"/>
<evidence type="ECO:0000313" key="2">
    <source>
        <dbReference type="Proteomes" id="UP000770661"/>
    </source>
</evidence>
<organism evidence="1 2">
    <name type="scientific">Chionoecetes opilio</name>
    <name type="common">Atlantic snow crab</name>
    <name type="synonym">Cancer opilio</name>
    <dbReference type="NCBI Taxonomy" id="41210"/>
    <lineage>
        <taxon>Eukaryota</taxon>
        <taxon>Metazoa</taxon>
        <taxon>Ecdysozoa</taxon>
        <taxon>Arthropoda</taxon>
        <taxon>Crustacea</taxon>
        <taxon>Multicrustacea</taxon>
        <taxon>Malacostraca</taxon>
        <taxon>Eumalacostraca</taxon>
        <taxon>Eucarida</taxon>
        <taxon>Decapoda</taxon>
        <taxon>Pleocyemata</taxon>
        <taxon>Brachyura</taxon>
        <taxon>Eubrachyura</taxon>
        <taxon>Majoidea</taxon>
        <taxon>Majidae</taxon>
        <taxon>Chionoecetes</taxon>
    </lineage>
</organism>
<protein>
    <submittedName>
        <fullName evidence="1">Uncharacterized protein</fullName>
    </submittedName>
</protein>
<sequence>MSIHELKALTAVGLFVSLVYIRGWSRAASASKAASVDLEFLCGTEAFASSGYSNELKRLEGKNIGNLSSKHLASFVTEKTMAFFHAFDLDTEFLKKPVGKWPEEKGFKQEAITVSKIAVVNDRAERGIAPMKEFNSSLTKNEEQKQYLLKTVLQNREKYPKKAKREFVDKTTVPARTPEQAALLRQESTLDRSPSNQYKWTVHPVSIHTHQDLE</sequence>
<evidence type="ECO:0000313" key="1">
    <source>
        <dbReference type="EMBL" id="KAG0712131.1"/>
    </source>
</evidence>
<dbReference type="OrthoDB" id="8065552at2759"/>
<dbReference type="PANTHER" id="PTHR46113">
    <property type="entry name" value="SNAC DOMAIN-CONTAINING PROTEIN"/>
    <property type="match status" value="1"/>
</dbReference>
<accession>A0A8J4XQ45</accession>
<comment type="caution">
    <text evidence="1">The sequence shown here is derived from an EMBL/GenBank/DDBJ whole genome shotgun (WGS) entry which is preliminary data.</text>
</comment>
<name>A0A8J4XQ45_CHIOP</name>
<proteinExistence type="predicted"/>
<dbReference type="EMBL" id="JACEEZ010022699">
    <property type="protein sequence ID" value="KAG0712131.1"/>
    <property type="molecule type" value="Genomic_DNA"/>
</dbReference>